<evidence type="ECO:0000256" key="1">
    <source>
        <dbReference type="SAM" id="Phobius"/>
    </source>
</evidence>
<accession>A0A329MC37</accession>
<feature type="transmembrane region" description="Helical" evidence="1">
    <location>
        <begin position="83"/>
        <end position="103"/>
    </location>
</feature>
<evidence type="ECO:0000313" key="2">
    <source>
        <dbReference type="EMBL" id="RAV17665.1"/>
    </source>
</evidence>
<protein>
    <recommendedName>
        <fullName evidence="4">Cellobiose phosphorylase</fullName>
    </recommendedName>
</protein>
<gene>
    <name evidence="2" type="ORF">DQG23_26405</name>
</gene>
<dbReference type="OrthoDB" id="2664066at2"/>
<evidence type="ECO:0008006" key="4">
    <source>
        <dbReference type="Google" id="ProtNLM"/>
    </source>
</evidence>
<sequence>MDILERYHACNSCMNRRVSLLTADGKRHEGVIVGVDEQNVYLDTSGTPGYQAETLSTKRKKARTSGFGYGYGYDNGYGYGNGFGFGGGGILTLALFSLLAIALI</sequence>
<evidence type="ECO:0000313" key="3">
    <source>
        <dbReference type="Proteomes" id="UP000250369"/>
    </source>
</evidence>
<keyword evidence="1" id="KW-1133">Transmembrane helix</keyword>
<dbReference type="EMBL" id="QMFB01000018">
    <property type="protein sequence ID" value="RAV17665.1"/>
    <property type="molecule type" value="Genomic_DNA"/>
</dbReference>
<dbReference type="AlphaFoldDB" id="A0A329MC37"/>
<dbReference type="Proteomes" id="UP000250369">
    <property type="component" value="Unassembled WGS sequence"/>
</dbReference>
<reference evidence="2 3" key="1">
    <citation type="journal article" date="2009" name="Int. J. Syst. Evol. Microbiol.">
        <title>Paenibacillus contaminans sp. nov., isolated from a contaminated laboratory plate.</title>
        <authorList>
            <person name="Chou J.H."/>
            <person name="Lee J.H."/>
            <person name="Lin M.C."/>
            <person name="Chang P.S."/>
            <person name="Arun A.B."/>
            <person name="Young C.C."/>
            <person name="Chen W.M."/>
        </authorList>
    </citation>
    <scope>NUCLEOTIDE SEQUENCE [LARGE SCALE GENOMIC DNA]</scope>
    <source>
        <strain evidence="2 3">CKOBP-6</strain>
    </source>
</reference>
<name>A0A329MC37_9BACL</name>
<dbReference type="RefSeq" id="WP_113034030.1">
    <property type="nucleotide sequence ID" value="NZ_QMFB01000018.1"/>
</dbReference>
<comment type="caution">
    <text evidence="2">The sequence shown here is derived from an EMBL/GenBank/DDBJ whole genome shotgun (WGS) entry which is preliminary data.</text>
</comment>
<keyword evidence="3" id="KW-1185">Reference proteome</keyword>
<keyword evidence="1" id="KW-0472">Membrane</keyword>
<keyword evidence="1" id="KW-0812">Transmembrane</keyword>
<proteinExistence type="predicted"/>
<organism evidence="2 3">
    <name type="scientific">Paenibacillus contaminans</name>
    <dbReference type="NCBI Taxonomy" id="450362"/>
    <lineage>
        <taxon>Bacteria</taxon>
        <taxon>Bacillati</taxon>
        <taxon>Bacillota</taxon>
        <taxon>Bacilli</taxon>
        <taxon>Bacillales</taxon>
        <taxon>Paenibacillaceae</taxon>
        <taxon>Paenibacillus</taxon>
    </lineage>
</organism>